<evidence type="ECO:0000256" key="4">
    <source>
        <dbReference type="ARBA" id="ARBA00022614"/>
    </source>
</evidence>
<dbReference type="Gene3D" id="3.80.10.10">
    <property type="entry name" value="Ribonuclease Inhibitor"/>
    <property type="match status" value="4"/>
</dbReference>
<dbReference type="RefSeq" id="XP_060670890.1">
    <property type="nucleotide sequence ID" value="XM_060814907.1"/>
</dbReference>
<evidence type="ECO:0000256" key="3">
    <source>
        <dbReference type="ARBA" id="ARBA00022475"/>
    </source>
</evidence>
<name>A0ABM4A2H4_ZIZJJ</name>
<keyword evidence="11" id="KW-0325">Glycoprotein</keyword>
<feature type="domain" description="Leucine-rich repeat-containing N-terminal plant-type" evidence="12">
    <location>
        <begin position="7"/>
        <end position="31"/>
    </location>
</feature>
<keyword evidence="7" id="KW-0677">Repeat</keyword>
<evidence type="ECO:0000256" key="9">
    <source>
        <dbReference type="ARBA" id="ARBA00023136"/>
    </source>
</evidence>
<keyword evidence="8" id="KW-1133">Transmembrane helix</keyword>
<reference evidence="14" key="2">
    <citation type="submission" date="2025-08" db="UniProtKB">
        <authorList>
            <consortium name="RefSeq"/>
        </authorList>
    </citation>
    <scope>IDENTIFICATION</scope>
    <source>
        <tissue evidence="14">Seedling</tissue>
    </source>
</reference>
<dbReference type="PANTHER" id="PTHR48063:SF16">
    <property type="entry name" value="LRR RECEPTOR-LIKE SERINE_THREONINE-PROTEIN KINASE GSO1"/>
    <property type="match status" value="1"/>
</dbReference>
<evidence type="ECO:0000256" key="7">
    <source>
        <dbReference type="ARBA" id="ARBA00022737"/>
    </source>
</evidence>
<keyword evidence="3" id="KW-1003">Cell membrane</keyword>
<evidence type="ECO:0000256" key="2">
    <source>
        <dbReference type="ARBA" id="ARBA00009592"/>
    </source>
</evidence>
<protein>
    <submittedName>
        <fullName evidence="14">Receptor-like protein EIX1</fullName>
    </submittedName>
</protein>
<dbReference type="InterPro" id="IPR032675">
    <property type="entry name" value="LRR_dom_sf"/>
</dbReference>
<evidence type="ECO:0000313" key="13">
    <source>
        <dbReference type="Proteomes" id="UP001652623"/>
    </source>
</evidence>
<keyword evidence="5" id="KW-0812">Transmembrane</keyword>
<accession>A0ABM4A2H4</accession>
<evidence type="ECO:0000259" key="12">
    <source>
        <dbReference type="Pfam" id="PF08263"/>
    </source>
</evidence>
<evidence type="ECO:0000256" key="1">
    <source>
        <dbReference type="ARBA" id="ARBA00004251"/>
    </source>
</evidence>
<keyword evidence="6" id="KW-0732">Signal</keyword>
<dbReference type="Proteomes" id="UP001652623">
    <property type="component" value="Chromosome 2"/>
</dbReference>
<dbReference type="Pfam" id="PF00560">
    <property type="entry name" value="LRR_1"/>
    <property type="match status" value="7"/>
</dbReference>
<proteinExistence type="inferred from homology"/>
<dbReference type="GeneID" id="132800689"/>
<keyword evidence="10" id="KW-0675">Receptor</keyword>
<keyword evidence="4" id="KW-0433">Leucine-rich repeat</keyword>
<evidence type="ECO:0000313" key="14">
    <source>
        <dbReference type="RefSeq" id="XP_060670890.1"/>
    </source>
</evidence>
<keyword evidence="9" id="KW-0472">Membrane</keyword>
<evidence type="ECO:0000256" key="10">
    <source>
        <dbReference type="ARBA" id="ARBA00023170"/>
    </source>
</evidence>
<dbReference type="PANTHER" id="PTHR48063">
    <property type="entry name" value="LRR RECEPTOR-LIKE KINASE"/>
    <property type="match status" value="1"/>
</dbReference>
<evidence type="ECO:0000256" key="11">
    <source>
        <dbReference type="ARBA" id="ARBA00023180"/>
    </source>
</evidence>
<keyword evidence="13" id="KW-1185">Reference proteome</keyword>
<reference evidence="13" key="1">
    <citation type="submission" date="2025-05" db="UniProtKB">
        <authorList>
            <consortium name="RefSeq"/>
        </authorList>
    </citation>
    <scope>NUCLEOTIDE SEQUENCE [LARGE SCALE GENOMIC DNA]</scope>
</reference>
<gene>
    <name evidence="14" type="primary">LOC132800689</name>
</gene>
<dbReference type="InterPro" id="IPR003591">
    <property type="entry name" value="Leu-rich_rpt_typical-subtyp"/>
</dbReference>
<dbReference type="InterPro" id="IPR013210">
    <property type="entry name" value="LRR_N_plant-typ"/>
</dbReference>
<comment type="similarity">
    <text evidence="2">Belongs to the RLP family.</text>
</comment>
<evidence type="ECO:0000256" key="5">
    <source>
        <dbReference type="ARBA" id="ARBA00022692"/>
    </source>
</evidence>
<dbReference type="SMART" id="SM00369">
    <property type="entry name" value="LRR_TYP"/>
    <property type="match status" value="5"/>
</dbReference>
<dbReference type="Pfam" id="PF08263">
    <property type="entry name" value="LRRNT_2"/>
    <property type="match status" value="1"/>
</dbReference>
<comment type="subcellular location">
    <subcellularLocation>
        <location evidence="1">Cell membrane</location>
        <topology evidence="1">Single-pass type I membrane protein</topology>
    </subcellularLocation>
</comment>
<evidence type="ECO:0000256" key="6">
    <source>
        <dbReference type="ARBA" id="ARBA00022729"/>
    </source>
</evidence>
<dbReference type="InterPro" id="IPR001611">
    <property type="entry name" value="Leu-rich_rpt"/>
</dbReference>
<dbReference type="InterPro" id="IPR046956">
    <property type="entry name" value="RLP23-like"/>
</dbReference>
<dbReference type="PRINTS" id="PR00019">
    <property type="entry name" value="LEURICHRPT"/>
</dbReference>
<evidence type="ECO:0000256" key="8">
    <source>
        <dbReference type="ARBA" id="ARBA00022989"/>
    </source>
</evidence>
<dbReference type="SUPFAM" id="SSF52058">
    <property type="entry name" value="L domain-like"/>
    <property type="match status" value="2"/>
</dbReference>
<organism evidence="13 14">
    <name type="scientific">Ziziphus jujuba</name>
    <name type="common">Chinese jujube</name>
    <name type="synonym">Ziziphus sativa</name>
    <dbReference type="NCBI Taxonomy" id="326968"/>
    <lineage>
        <taxon>Eukaryota</taxon>
        <taxon>Viridiplantae</taxon>
        <taxon>Streptophyta</taxon>
        <taxon>Embryophyta</taxon>
        <taxon>Tracheophyta</taxon>
        <taxon>Spermatophyta</taxon>
        <taxon>Magnoliopsida</taxon>
        <taxon>eudicotyledons</taxon>
        <taxon>Gunneridae</taxon>
        <taxon>Pentapetalae</taxon>
        <taxon>rosids</taxon>
        <taxon>fabids</taxon>
        <taxon>Rosales</taxon>
        <taxon>Rhamnaceae</taxon>
        <taxon>Paliureae</taxon>
        <taxon>Ziziphus</taxon>
    </lineage>
</organism>
<sequence>MNCWELDREALIAFKNGLNDPANRLSSWKGSNFDLRDPHQDGFQFFGSGAIPQTFGNLSSLQYLDLDNSLTLEWQLGLYVDNLDWVTGLVSLKHLDMDAVDLSNVGSHWIMKLNKLSSLTELHLSDCSLSGPIPPLTFVNLTSLVVLDLMSNELNSKIPDWLFLYLGHNDLTASCHQLLGGRWEKIQELDLESISLHGKLPASTGNMTFLTFLNLFSNNVKGGIPSFIGKLCNLVYFDIGKNNLTGTLPEFLEGIENCLSRRPLPSLQVLHLPNNHLVGKSPECLTQLANLVELDLSSGNSLCGPIPASFGILQQNVTYLNLNEDELNGTLPESLGQLSKLSFLDVSSNRLTGIVTETHFLNLEKLRVLDLSSNSFTLAVNSNWVPPFQVETLHMDSCHMGPSFPAWLKSQKRLTDLNLSNTSISGSIPHWFWEHFLNLSTLNVSNNHLEGHLRSHLNYAPTLDIGTVASFDLSSNNFSGASPILSGNFWIIDLSKNKFSSTTPNDISFSNYLKFLFISDNQISGEIPPSIGKITGI</sequence>